<evidence type="ECO:0000313" key="4">
    <source>
        <dbReference type="Proteomes" id="UP000011841"/>
    </source>
</evidence>
<organism evidence="3 4">
    <name type="scientific">Bradyrhizobium oligotrophicum S58</name>
    <dbReference type="NCBI Taxonomy" id="1245469"/>
    <lineage>
        <taxon>Bacteria</taxon>
        <taxon>Pseudomonadati</taxon>
        <taxon>Pseudomonadota</taxon>
        <taxon>Alphaproteobacteria</taxon>
        <taxon>Hyphomicrobiales</taxon>
        <taxon>Nitrobacteraceae</taxon>
        <taxon>Bradyrhizobium</taxon>
    </lineage>
</organism>
<dbReference type="OrthoDB" id="7275306at2"/>
<dbReference type="HOGENOM" id="CLU_932767_0_0_5"/>
<name>M4Z1B3_9BRAD</name>
<dbReference type="eggNOG" id="COG2963">
    <property type="taxonomic scope" value="Bacteria"/>
</dbReference>
<dbReference type="InterPro" id="IPR002514">
    <property type="entry name" value="Transposase_8"/>
</dbReference>
<keyword evidence="1" id="KW-0175">Coiled coil</keyword>
<evidence type="ECO:0000256" key="2">
    <source>
        <dbReference type="SAM" id="MobiDB-lite"/>
    </source>
</evidence>
<protein>
    <recommendedName>
        <fullName evidence="5">Transposase</fullName>
    </recommendedName>
</protein>
<sequence>MGSRQFENRARREWWPLHIEAWRRSGLRIRKFCQQQRLTENTLRRWLRRPAHNETALKLKKYQAELRRERAREEREKALRKQKQRRFTVTSDVRNRPSQAFWAMHVEALSWSGMELRAYAAAMQLSPHSLRKWRDRLAAGEVTIDWRAHLHPSARPPVSTSARNSQPERRLTAAEIGDPAAAKTPARRFFSDKERLAISRQTELPGAKVSAVARKHGIVTGLLFRWRAQFGIAQGKRSKPARIVLPDDMPVARALRDLGRPPEAMLAVELHDARPVFAPADSDPDAVRAQSESGDAAQ</sequence>
<dbReference type="Pfam" id="PF01527">
    <property type="entry name" value="HTH_Tnp_1"/>
    <property type="match status" value="1"/>
</dbReference>
<dbReference type="GO" id="GO:0006313">
    <property type="term" value="P:DNA transposition"/>
    <property type="evidence" value="ECO:0007669"/>
    <property type="project" value="InterPro"/>
</dbReference>
<dbReference type="KEGG" id="aol:S58_09020"/>
<dbReference type="GO" id="GO:0003677">
    <property type="term" value="F:DNA binding"/>
    <property type="evidence" value="ECO:0007669"/>
    <property type="project" value="InterPro"/>
</dbReference>
<keyword evidence="4" id="KW-1185">Reference proteome</keyword>
<proteinExistence type="predicted"/>
<feature type="coiled-coil region" evidence="1">
    <location>
        <begin position="52"/>
        <end position="83"/>
    </location>
</feature>
<feature type="region of interest" description="Disordered" evidence="2">
    <location>
        <begin position="152"/>
        <end position="183"/>
    </location>
</feature>
<gene>
    <name evidence="3" type="ORF">S58_09020</name>
</gene>
<evidence type="ECO:0008006" key="5">
    <source>
        <dbReference type="Google" id="ProtNLM"/>
    </source>
</evidence>
<dbReference type="GO" id="GO:0004803">
    <property type="term" value="F:transposase activity"/>
    <property type="evidence" value="ECO:0007669"/>
    <property type="project" value="InterPro"/>
</dbReference>
<dbReference type="STRING" id="1245469.S58_09020"/>
<feature type="region of interest" description="Disordered" evidence="2">
    <location>
        <begin position="277"/>
        <end position="298"/>
    </location>
</feature>
<reference evidence="3 4" key="1">
    <citation type="journal article" date="2013" name="Appl. Environ. Microbiol.">
        <title>Genome analysis suggests that the soil oligotrophic bacterium Agromonas oligotrophica (Bradyrhizobium oligotrophicum) is a nitrogen-fixing symbiont of Aeschynomene indica.</title>
        <authorList>
            <person name="Okubo T."/>
            <person name="Fukushima S."/>
            <person name="Itakura M."/>
            <person name="Oshima K."/>
            <person name="Longtonglang A."/>
            <person name="Teaumroong N."/>
            <person name="Mitsui H."/>
            <person name="Hattori M."/>
            <person name="Hattori R."/>
            <person name="Hattori T."/>
            <person name="Minamisawa K."/>
        </authorList>
    </citation>
    <scope>NUCLEOTIDE SEQUENCE [LARGE SCALE GENOMIC DNA]</scope>
    <source>
        <strain evidence="3 4">S58</strain>
    </source>
</reference>
<dbReference type="Proteomes" id="UP000011841">
    <property type="component" value="Chromosome"/>
</dbReference>
<dbReference type="PATRIC" id="fig|1245469.3.peg.920"/>
<dbReference type="AlphaFoldDB" id="M4Z1B3"/>
<dbReference type="EMBL" id="AP012603">
    <property type="protein sequence ID" value="BAM86913.1"/>
    <property type="molecule type" value="Genomic_DNA"/>
</dbReference>
<dbReference type="NCBIfam" id="NF047593">
    <property type="entry name" value="IS66_ISAeme5_TnpA"/>
    <property type="match status" value="2"/>
</dbReference>
<evidence type="ECO:0000256" key="1">
    <source>
        <dbReference type="SAM" id="Coils"/>
    </source>
</evidence>
<accession>M4Z1B3</accession>
<evidence type="ECO:0000313" key="3">
    <source>
        <dbReference type="EMBL" id="BAM86913.1"/>
    </source>
</evidence>